<dbReference type="RefSeq" id="WP_113765438.1">
    <property type="nucleotide sequence ID" value="NZ_LVYK01000016.1"/>
</dbReference>
<feature type="region of interest" description="Disordered" evidence="1">
    <location>
        <begin position="1"/>
        <end position="20"/>
    </location>
</feature>
<sequence length="160" mass="17490">MSEQNQIRKSNISENDINLSKGKIEKMSSPQITNPITDQIVPPGNPIHLTANSIINGTDISHKLGSSDIILAANQTYLAILELEINNFTFYEIGFRLNNNLLPQKGTQVISSRDNISPSLLSTSTTFSTPTGSPSILQIFNLSYKPINISGVTFSIIKIT</sequence>
<comment type="caution">
    <text evidence="2">The sequence shown here is derived from an EMBL/GenBank/DDBJ whole genome shotgun (WGS) entry which is preliminary data.</text>
</comment>
<protein>
    <submittedName>
        <fullName evidence="2">Uncharacterized protein</fullName>
    </submittedName>
</protein>
<evidence type="ECO:0000313" key="3">
    <source>
        <dbReference type="Proteomes" id="UP000250174"/>
    </source>
</evidence>
<evidence type="ECO:0000256" key="1">
    <source>
        <dbReference type="SAM" id="MobiDB-lite"/>
    </source>
</evidence>
<organism evidence="2 3">
    <name type="scientific">Priestia endophytica</name>
    <dbReference type="NCBI Taxonomy" id="135735"/>
    <lineage>
        <taxon>Bacteria</taxon>
        <taxon>Bacillati</taxon>
        <taxon>Bacillota</taxon>
        <taxon>Bacilli</taxon>
        <taxon>Bacillales</taxon>
        <taxon>Bacillaceae</taxon>
        <taxon>Priestia</taxon>
    </lineage>
</organism>
<dbReference type="AlphaFoldDB" id="A0AAX1QBD3"/>
<feature type="compositionally biased region" description="Polar residues" evidence="1">
    <location>
        <begin position="1"/>
        <end position="18"/>
    </location>
</feature>
<name>A0AAX1QBD3_9BACI</name>
<dbReference type="EMBL" id="LVYK01000016">
    <property type="protein sequence ID" value="RAS78205.1"/>
    <property type="molecule type" value="Genomic_DNA"/>
</dbReference>
<reference evidence="2 3" key="1">
    <citation type="submission" date="2016-03" db="EMBL/GenBank/DDBJ databases">
        <title>Comparison of Bacillus endophyticus and B. anthracis characteristics using whole genome sequence analysis and microbiological techniques.</title>
        <authorList>
            <person name="Lekota K.E."/>
            <person name="Mafofo J."/>
            <person name="Rees J."/>
            <person name="Muchadeyi F.C."/>
            <person name="Madoroba E."/>
            <person name="Van Heerden H."/>
        </authorList>
    </citation>
    <scope>NUCLEOTIDE SEQUENCE [LARGE SCALE GENOMIC DNA]</scope>
    <source>
        <strain evidence="2 3">3631_10C</strain>
    </source>
</reference>
<gene>
    <name evidence="2" type="ORF">A3864_09175</name>
</gene>
<accession>A0AAX1QBD3</accession>
<evidence type="ECO:0000313" key="2">
    <source>
        <dbReference type="EMBL" id="RAS78205.1"/>
    </source>
</evidence>
<dbReference type="Proteomes" id="UP000250174">
    <property type="component" value="Unassembled WGS sequence"/>
</dbReference>
<proteinExistence type="predicted"/>